<evidence type="ECO:0000313" key="2">
    <source>
        <dbReference type="Proteomes" id="UP000320547"/>
    </source>
</evidence>
<dbReference type="RefSeq" id="WP_249039587.1">
    <property type="nucleotide sequence ID" value="NZ_VLLK01000001.1"/>
</dbReference>
<dbReference type="EMBL" id="VLLK01000001">
    <property type="protein sequence ID" value="TWJ09417.1"/>
    <property type="molecule type" value="Genomic_DNA"/>
</dbReference>
<evidence type="ECO:0000313" key="1">
    <source>
        <dbReference type="EMBL" id="TWJ09417.1"/>
    </source>
</evidence>
<gene>
    <name evidence="1" type="ORF">JN10_1051</name>
</gene>
<dbReference type="AlphaFoldDB" id="A0A562UV02"/>
<protein>
    <submittedName>
        <fullName evidence="1">Uncharacterized protein</fullName>
    </submittedName>
</protein>
<organism evidence="1 2">
    <name type="scientific">Altererythrobacter ishigakiensis</name>
    <dbReference type="NCBI Taxonomy" id="476157"/>
    <lineage>
        <taxon>Bacteria</taxon>
        <taxon>Pseudomonadati</taxon>
        <taxon>Pseudomonadota</taxon>
        <taxon>Alphaproteobacteria</taxon>
        <taxon>Sphingomonadales</taxon>
        <taxon>Erythrobacteraceae</taxon>
        <taxon>Altererythrobacter</taxon>
    </lineage>
</organism>
<accession>A0A562UV02</accession>
<proteinExistence type="predicted"/>
<sequence length="246" mass="25103">MMRVTSVITPIVAAEEERFVRRFIPLISACSIALAACGSGADGDSADKATFVEIPESLAPFGDGFPNTGDPCRRLGESAATSNFLDDSAILVGCPSEASAEALGGEVVGNVEGVRLVSVAMGDANAGMGENGPVDNTADALVPGTEYNATAPIPCGFGGAAPNQTCEAGVIRNWGGEAGSALVEVQKPDGFKRAIFFNGTEPFGADSAEADGSAGWDFETSREGDRVTIQFGPESYVIVDALIEGG</sequence>
<dbReference type="STRING" id="476157.GCA_001663155_02301"/>
<reference evidence="1 2" key="1">
    <citation type="submission" date="2019-07" db="EMBL/GenBank/DDBJ databases">
        <title>Genomic Encyclopedia of Archaeal and Bacterial Type Strains, Phase II (KMG-II): from individual species to whole genera.</title>
        <authorList>
            <person name="Goeker M."/>
        </authorList>
    </citation>
    <scope>NUCLEOTIDE SEQUENCE [LARGE SCALE GENOMIC DNA]</scope>
    <source>
        <strain evidence="1 2">ATCC BAA-2084</strain>
    </source>
</reference>
<dbReference type="Proteomes" id="UP000320547">
    <property type="component" value="Unassembled WGS sequence"/>
</dbReference>
<comment type="caution">
    <text evidence="1">The sequence shown here is derived from an EMBL/GenBank/DDBJ whole genome shotgun (WGS) entry which is preliminary data.</text>
</comment>
<name>A0A562UV02_9SPHN</name>
<keyword evidence="2" id="KW-1185">Reference proteome</keyword>